<dbReference type="Gene3D" id="3.30.710.10">
    <property type="entry name" value="Potassium Channel Kv1.1, Chain A"/>
    <property type="match status" value="1"/>
</dbReference>
<dbReference type="EMBL" id="JBAMIC010000004">
    <property type="protein sequence ID" value="KAK7106917.1"/>
    <property type="molecule type" value="Genomic_DNA"/>
</dbReference>
<sequence length="145" mass="16521">METAEVLTPTQPDFRYRHFSDVTSTLGGLWRRRLYTDLTLVTDGKYVRCHRVVLASASSYFHARLYNGKKENTTDKIFINDVPRDILGDVLDFVYSGECRLTEENGEDLLRAAAIFELGALRDMCDFFLEDFVRAKNALQAVQGG</sequence>
<accession>A0AAN9BK25</accession>
<name>A0AAN9BK25_9CAEN</name>
<dbReference type="Proteomes" id="UP001374579">
    <property type="component" value="Unassembled WGS sequence"/>
</dbReference>
<dbReference type="CDD" id="cd18186">
    <property type="entry name" value="BTB_POZ_ZBTB_KLHL-like"/>
    <property type="match status" value="1"/>
</dbReference>
<dbReference type="PANTHER" id="PTHR24410">
    <property type="entry name" value="HL07962P-RELATED"/>
    <property type="match status" value="1"/>
</dbReference>
<dbReference type="AlphaFoldDB" id="A0AAN9BK25"/>
<evidence type="ECO:0000313" key="2">
    <source>
        <dbReference type="EMBL" id="KAK7106917.1"/>
    </source>
</evidence>
<dbReference type="InterPro" id="IPR000210">
    <property type="entry name" value="BTB/POZ_dom"/>
</dbReference>
<dbReference type="SUPFAM" id="SSF54695">
    <property type="entry name" value="POZ domain"/>
    <property type="match status" value="1"/>
</dbReference>
<protein>
    <recommendedName>
        <fullName evidence="1">BTB domain-containing protein</fullName>
    </recommendedName>
</protein>
<keyword evidence="3" id="KW-1185">Reference proteome</keyword>
<proteinExistence type="predicted"/>
<dbReference type="PROSITE" id="PS50097">
    <property type="entry name" value="BTB"/>
    <property type="match status" value="1"/>
</dbReference>
<dbReference type="Pfam" id="PF00651">
    <property type="entry name" value="BTB"/>
    <property type="match status" value="1"/>
</dbReference>
<dbReference type="InterPro" id="IPR051481">
    <property type="entry name" value="BTB-POZ/Galectin-3-binding"/>
</dbReference>
<dbReference type="SMART" id="SM00225">
    <property type="entry name" value="BTB"/>
    <property type="match status" value="1"/>
</dbReference>
<dbReference type="PANTHER" id="PTHR24410:SF23">
    <property type="entry name" value="BTB DOMAIN-CONTAINING PROTEIN-RELATED"/>
    <property type="match status" value="1"/>
</dbReference>
<gene>
    <name evidence="2" type="ORF">V1264_014939</name>
</gene>
<dbReference type="InterPro" id="IPR011333">
    <property type="entry name" value="SKP1/BTB/POZ_sf"/>
</dbReference>
<reference evidence="2 3" key="1">
    <citation type="submission" date="2024-02" db="EMBL/GenBank/DDBJ databases">
        <title>Chromosome-scale genome assembly of the rough periwinkle Littorina saxatilis.</title>
        <authorList>
            <person name="De Jode A."/>
            <person name="Faria R."/>
            <person name="Formenti G."/>
            <person name="Sims Y."/>
            <person name="Smith T.P."/>
            <person name="Tracey A."/>
            <person name="Wood J.M.D."/>
            <person name="Zagrodzka Z.B."/>
            <person name="Johannesson K."/>
            <person name="Butlin R.K."/>
            <person name="Leder E.H."/>
        </authorList>
    </citation>
    <scope>NUCLEOTIDE SEQUENCE [LARGE SCALE GENOMIC DNA]</scope>
    <source>
        <strain evidence="2">Snail1</strain>
        <tissue evidence="2">Muscle</tissue>
    </source>
</reference>
<organism evidence="2 3">
    <name type="scientific">Littorina saxatilis</name>
    <dbReference type="NCBI Taxonomy" id="31220"/>
    <lineage>
        <taxon>Eukaryota</taxon>
        <taxon>Metazoa</taxon>
        <taxon>Spiralia</taxon>
        <taxon>Lophotrochozoa</taxon>
        <taxon>Mollusca</taxon>
        <taxon>Gastropoda</taxon>
        <taxon>Caenogastropoda</taxon>
        <taxon>Littorinimorpha</taxon>
        <taxon>Littorinoidea</taxon>
        <taxon>Littorinidae</taxon>
        <taxon>Littorina</taxon>
    </lineage>
</organism>
<evidence type="ECO:0000313" key="3">
    <source>
        <dbReference type="Proteomes" id="UP001374579"/>
    </source>
</evidence>
<feature type="domain" description="BTB" evidence="1">
    <location>
        <begin position="36"/>
        <end position="103"/>
    </location>
</feature>
<evidence type="ECO:0000259" key="1">
    <source>
        <dbReference type="PROSITE" id="PS50097"/>
    </source>
</evidence>
<comment type="caution">
    <text evidence="2">The sequence shown here is derived from an EMBL/GenBank/DDBJ whole genome shotgun (WGS) entry which is preliminary data.</text>
</comment>